<organism evidence="3 4">
    <name type="scientific">Dissostichus mawsoni</name>
    <name type="common">Antarctic cod</name>
    <dbReference type="NCBI Taxonomy" id="36200"/>
    <lineage>
        <taxon>Eukaryota</taxon>
        <taxon>Metazoa</taxon>
        <taxon>Chordata</taxon>
        <taxon>Craniata</taxon>
        <taxon>Vertebrata</taxon>
        <taxon>Euteleostomi</taxon>
        <taxon>Actinopterygii</taxon>
        <taxon>Neopterygii</taxon>
        <taxon>Teleostei</taxon>
        <taxon>Neoteleostei</taxon>
        <taxon>Acanthomorphata</taxon>
        <taxon>Eupercaria</taxon>
        <taxon>Perciformes</taxon>
        <taxon>Notothenioidei</taxon>
        <taxon>Nototheniidae</taxon>
        <taxon>Dissostichus</taxon>
    </lineage>
</organism>
<comment type="caution">
    <text evidence="3">The sequence shown here is derived from an EMBL/GenBank/DDBJ whole genome shotgun (WGS) entry which is preliminary data.</text>
</comment>
<dbReference type="AlphaFoldDB" id="A0A7J5YED4"/>
<gene>
    <name evidence="3" type="ORF">F7725_020860</name>
</gene>
<dbReference type="Proteomes" id="UP000518266">
    <property type="component" value="Unassembled WGS sequence"/>
</dbReference>
<proteinExistence type="predicted"/>
<evidence type="ECO:0000256" key="1">
    <source>
        <dbReference type="SAM" id="MobiDB-lite"/>
    </source>
</evidence>
<protein>
    <submittedName>
        <fullName evidence="3">Uncharacterized protein</fullName>
    </submittedName>
</protein>
<reference evidence="3 4" key="1">
    <citation type="submission" date="2020-03" db="EMBL/GenBank/DDBJ databases">
        <title>Dissostichus mawsoni Genome sequencing and assembly.</title>
        <authorList>
            <person name="Park H."/>
        </authorList>
    </citation>
    <scope>NUCLEOTIDE SEQUENCE [LARGE SCALE GENOMIC DNA]</scope>
    <source>
        <strain evidence="3">DM0001</strain>
        <tissue evidence="3">Muscle</tissue>
    </source>
</reference>
<feature type="region of interest" description="Disordered" evidence="1">
    <location>
        <begin position="67"/>
        <end position="87"/>
    </location>
</feature>
<evidence type="ECO:0000313" key="3">
    <source>
        <dbReference type="EMBL" id="KAF3847832.1"/>
    </source>
</evidence>
<keyword evidence="2" id="KW-0732">Signal</keyword>
<evidence type="ECO:0000256" key="2">
    <source>
        <dbReference type="SAM" id="SignalP"/>
    </source>
</evidence>
<keyword evidence="4" id="KW-1185">Reference proteome</keyword>
<dbReference type="EMBL" id="JAAKFY010000013">
    <property type="protein sequence ID" value="KAF3847832.1"/>
    <property type="molecule type" value="Genomic_DNA"/>
</dbReference>
<name>A0A7J5YED4_DISMA</name>
<feature type="signal peptide" evidence="2">
    <location>
        <begin position="1"/>
        <end position="24"/>
    </location>
</feature>
<feature type="chain" id="PRO_5029660136" evidence="2">
    <location>
        <begin position="25"/>
        <end position="117"/>
    </location>
</feature>
<evidence type="ECO:0000313" key="4">
    <source>
        <dbReference type="Proteomes" id="UP000518266"/>
    </source>
</evidence>
<sequence length="117" mass="12984">MNGPVVFQMWTVLLLGTITGVCRAQVATAKVLRGNIRRDGVNLKLIGAPQLSLIHLSLWIMRDSKTNGNPNGQSIKEEMEESITDRGVEGRKDKVFLERESGQSLVPNISRLSDLRI</sequence>
<accession>A0A7J5YED4</accession>